<accession>A0AC34G2W0</accession>
<evidence type="ECO:0000313" key="1">
    <source>
        <dbReference type="Proteomes" id="UP000887579"/>
    </source>
</evidence>
<evidence type="ECO:0000313" key="2">
    <source>
        <dbReference type="WBParaSite" id="ES5_v2.g23990.t1"/>
    </source>
</evidence>
<dbReference type="WBParaSite" id="ES5_v2.g23990.t1">
    <property type="protein sequence ID" value="ES5_v2.g23990.t1"/>
    <property type="gene ID" value="ES5_v2.g23990"/>
</dbReference>
<organism evidence="1 2">
    <name type="scientific">Panagrolaimus sp. ES5</name>
    <dbReference type="NCBI Taxonomy" id="591445"/>
    <lineage>
        <taxon>Eukaryota</taxon>
        <taxon>Metazoa</taxon>
        <taxon>Ecdysozoa</taxon>
        <taxon>Nematoda</taxon>
        <taxon>Chromadorea</taxon>
        <taxon>Rhabditida</taxon>
        <taxon>Tylenchina</taxon>
        <taxon>Panagrolaimomorpha</taxon>
        <taxon>Panagrolaimoidea</taxon>
        <taxon>Panagrolaimidae</taxon>
        <taxon>Panagrolaimus</taxon>
    </lineage>
</organism>
<protein>
    <submittedName>
        <fullName evidence="2">Uncharacterized protein</fullName>
    </submittedName>
</protein>
<reference evidence="2" key="1">
    <citation type="submission" date="2022-11" db="UniProtKB">
        <authorList>
            <consortium name="WormBaseParasite"/>
        </authorList>
    </citation>
    <scope>IDENTIFICATION</scope>
</reference>
<dbReference type="Proteomes" id="UP000887579">
    <property type="component" value="Unplaced"/>
</dbReference>
<sequence>MRFFIIFAVFLLLLNVTTAKDWKSAAKGIGKAAPLIMTGAEVIKDAIPENAKEKIKDKAKSLKDKILHH</sequence>
<name>A0AC34G2W0_9BILA</name>
<proteinExistence type="predicted"/>